<proteinExistence type="predicted"/>
<dbReference type="HOGENOM" id="CLU_1208791_0_0_5"/>
<protein>
    <submittedName>
        <fullName evidence="3">Uncharacterized protein</fullName>
    </submittedName>
</protein>
<dbReference type="Proteomes" id="UP000002361">
    <property type="component" value="Chromosome"/>
</dbReference>
<dbReference type="Pfam" id="PF23771">
    <property type="entry name" value="DUF7168"/>
    <property type="match status" value="1"/>
</dbReference>
<dbReference type="Pfam" id="PF10979">
    <property type="entry name" value="DUF2786"/>
    <property type="match status" value="1"/>
</dbReference>
<sequence length="225" mass="23946">MADDVKRRIAALLGMTKARGCSEAEAMAAAEKAAQLMQEHGLTEADVLFGKASAKSKTNGNGARDPLWGTLARNTNTALIYEFGRATFVGAGPGPEIAAYLFVVLGRAIDGAIAEYKGSQNYKRRRSIDSKRRAVQDFTHAMVRRLQMKLEALFEGVRSSEARSLAMSARDQMFPGGTPVRGPAPAKLRNGKALLAGLAAGERVELSHGVAGAKNCLSLSVNEPD</sequence>
<evidence type="ECO:0000313" key="4">
    <source>
        <dbReference type="Proteomes" id="UP000002361"/>
    </source>
</evidence>
<dbReference type="GeneID" id="31489925"/>
<accession>D5AQU8</accession>
<gene>
    <name evidence="3" type="ordered locus">RCAP_rcc00991</name>
</gene>
<dbReference type="eggNOG" id="ENOG502ZAYK">
    <property type="taxonomic scope" value="Bacteria"/>
</dbReference>
<evidence type="ECO:0000259" key="2">
    <source>
        <dbReference type="Pfam" id="PF23771"/>
    </source>
</evidence>
<organism evidence="3 4">
    <name type="scientific">Rhodobacter capsulatus (strain ATCC BAA-309 / NBRC 16581 / SB1003)</name>
    <dbReference type="NCBI Taxonomy" id="272942"/>
    <lineage>
        <taxon>Bacteria</taxon>
        <taxon>Pseudomonadati</taxon>
        <taxon>Pseudomonadota</taxon>
        <taxon>Alphaproteobacteria</taxon>
        <taxon>Rhodobacterales</taxon>
        <taxon>Rhodobacter group</taxon>
        <taxon>Rhodobacter</taxon>
    </lineage>
</organism>
<dbReference type="OrthoDB" id="8452518at2"/>
<dbReference type="InterPro" id="IPR024498">
    <property type="entry name" value="DUF2786"/>
</dbReference>
<dbReference type="KEGG" id="rcp:RCAP_rcc00991"/>
<dbReference type="RefSeq" id="WP_013066733.1">
    <property type="nucleotide sequence ID" value="NC_014034.1"/>
</dbReference>
<keyword evidence="4" id="KW-1185">Reference proteome</keyword>
<feature type="domain" description="DUF7168" evidence="2">
    <location>
        <begin position="58"/>
        <end position="175"/>
    </location>
</feature>
<name>D5AQU8_RHOCB</name>
<dbReference type="EMBL" id="CP001312">
    <property type="protein sequence ID" value="ADE84754.1"/>
    <property type="molecule type" value="Genomic_DNA"/>
</dbReference>
<evidence type="ECO:0000259" key="1">
    <source>
        <dbReference type="Pfam" id="PF10979"/>
    </source>
</evidence>
<reference evidence="3 4" key="2">
    <citation type="journal article" date="2010" name="J. Bacteriol.">
        <title>Complete genome sequence of the photosynthetic purple nonsulfur bacterium Rhodobacter capsulatus SB 1003.</title>
        <authorList>
            <person name="Strnad H."/>
            <person name="Lapidus A."/>
            <person name="Paces J."/>
            <person name="Ulbrich P."/>
            <person name="Vlcek C."/>
            <person name="Paces V."/>
            <person name="Haselkorn R."/>
        </authorList>
    </citation>
    <scope>NUCLEOTIDE SEQUENCE [LARGE SCALE GENOMIC DNA]</scope>
    <source>
        <strain evidence="4">ATCC BAA-309 / NBRC 16581 / SB1003</strain>
    </source>
</reference>
<evidence type="ECO:0000313" key="3">
    <source>
        <dbReference type="EMBL" id="ADE84754.1"/>
    </source>
</evidence>
<dbReference type="STRING" id="272942.RCAP_rcc00991"/>
<feature type="domain" description="DUF2786" evidence="1">
    <location>
        <begin position="5"/>
        <end position="43"/>
    </location>
</feature>
<dbReference type="InterPro" id="IPR055592">
    <property type="entry name" value="DUF7168"/>
</dbReference>
<dbReference type="AlphaFoldDB" id="D5AQU8"/>
<reference key="1">
    <citation type="submission" date="2008-12" db="EMBL/GenBank/DDBJ databases">
        <title>Complete genome sequence of Rhodobacter capsulatus SB1003.</title>
        <authorList>
            <person name="Strnad H."/>
            <person name="Lapidus A."/>
            <person name="Vlcek C."/>
            <person name="Ulbrich P."/>
            <person name="Paces J."/>
            <person name="Maltsev N."/>
            <person name="Kumar V."/>
            <person name="Kogan Y."/>
            <person name="Milgram A."/>
            <person name="Rebrekov D."/>
            <person name="Mazur M."/>
            <person name="Cox R."/>
            <person name="Kyrpides N."/>
            <person name="Kolar M."/>
            <person name="Sachova J."/>
            <person name="Ridl J."/>
            <person name="Ivanova N."/>
            <person name="Kapatral V."/>
            <person name="Los T."/>
            <person name="Lykidis A."/>
            <person name="Mikhailova N."/>
            <person name="Reznik G."/>
            <person name="Vasieva O."/>
            <person name="Fonstein M."/>
            <person name="Paces V."/>
            <person name="Haselkorn R."/>
        </authorList>
    </citation>
    <scope>NUCLEOTIDE SEQUENCE</scope>
    <source>
        <strain>SB1003</strain>
    </source>
</reference>